<protein>
    <submittedName>
        <fullName evidence="2">Uncharacterized protein</fullName>
    </submittedName>
</protein>
<name>A0A917CU92_9BACL</name>
<comment type="caution">
    <text evidence="2">The sequence shown here is derived from an EMBL/GenBank/DDBJ whole genome shotgun (WGS) entry which is preliminary data.</text>
</comment>
<dbReference type="AlphaFoldDB" id="A0A917CU92"/>
<proteinExistence type="predicted"/>
<sequence length="168" mass="19217">MGGFPSLMHKSDHLQLLYLDFLDNYHKNKVKGLILVKESDMDGKTILSHEELEALLGEENNSQALNETAAGIPQERNIEKKEDVPSIHTLVNAVRALSSRVEILEQHVRELRIEAIAREQMAREQSVPTMKEKAPVQASKTTNHQNEEKEMEQASLSRMKRYDKSRTK</sequence>
<evidence type="ECO:0000313" key="2">
    <source>
        <dbReference type="EMBL" id="GGF99034.1"/>
    </source>
</evidence>
<reference evidence="2" key="2">
    <citation type="submission" date="2020-09" db="EMBL/GenBank/DDBJ databases">
        <authorList>
            <person name="Sun Q."/>
            <person name="Zhou Y."/>
        </authorList>
    </citation>
    <scope>NUCLEOTIDE SEQUENCE</scope>
    <source>
        <strain evidence="2">CGMCC 1.12987</strain>
    </source>
</reference>
<feature type="region of interest" description="Disordered" evidence="1">
    <location>
        <begin position="121"/>
        <end position="168"/>
    </location>
</feature>
<evidence type="ECO:0000313" key="3">
    <source>
        <dbReference type="Proteomes" id="UP000644756"/>
    </source>
</evidence>
<dbReference type="EMBL" id="BMGR01000004">
    <property type="protein sequence ID" value="GGF99034.1"/>
    <property type="molecule type" value="Genomic_DNA"/>
</dbReference>
<gene>
    <name evidence="2" type="ORF">GCM10010916_15380</name>
</gene>
<keyword evidence="3" id="KW-1185">Reference proteome</keyword>
<reference evidence="2" key="1">
    <citation type="journal article" date="2014" name="Int. J. Syst. Evol. Microbiol.">
        <title>Complete genome sequence of Corynebacterium casei LMG S-19264T (=DSM 44701T), isolated from a smear-ripened cheese.</title>
        <authorList>
            <consortium name="US DOE Joint Genome Institute (JGI-PGF)"/>
            <person name="Walter F."/>
            <person name="Albersmeier A."/>
            <person name="Kalinowski J."/>
            <person name="Ruckert C."/>
        </authorList>
    </citation>
    <scope>NUCLEOTIDE SEQUENCE</scope>
    <source>
        <strain evidence="2">CGMCC 1.12987</strain>
    </source>
</reference>
<dbReference type="Proteomes" id="UP000644756">
    <property type="component" value="Unassembled WGS sequence"/>
</dbReference>
<accession>A0A917CU92</accession>
<evidence type="ECO:0000256" key="1">
    <source>
        <dbReference type="SAM" id="MobiDB-lite"/>
    </source>
</evidence>
<organism evidence="2 3">
    <name type="scientific">Paenibacillus abyssi</name>
    <dbReference type="NCBI Taxonomy" id="1340531"/>
    <lineage>
        <taxon>Bacteria</taxon>
        <taxon>Bacillati</taxon>
        <taxon>Bacillota</taxon>
        <taxon>Bacilli</taxon>
        <taxon>Bacillales</taxon>
        <taxon>Paenibacillaceae</taxon>
        <taxon>Paenibacillus</taxon>
    </lineage>
</organism>